<dbReference type="InterPro" id="IPR029787">
    <property type="entry name" value="Nucleotide_cyclase"/>
</dbReference>
<evidence type="ECO:0000259" key="8">
    <source>
        <dbReference type="PROSITE" id="PS50125"/>
    </source>
</evidence>
<dbReference type="Gene3D" id="3.30.70.1230">
    <property type="entry name" value="Nucleotide cyclase"/>
    <property type="match status" value="1"/>
</dbReference>
<keyword evidence="3" id="KW-1003">Cell membrane</keyword>
<dbReference type="PANTHER" id="PTHR43081">
    <property type="entry name" value="ADENYLATE CYCLASE, TERMINAL-DIFFERENTIATION SPECIFIC-RELATED"/>
    <property type="match status" value="1"/>
</dbReference>
<dbReference type="FunFam" id="3.30.70.1230:FF:000016">
    <property type="entry name" value="Adenylate/guanylate cyclase domain-containing protein"/>
    <property type="match status" value="1"/>
</dbReference>
<evidence type="ECO:0000256" key="1">
    <source>
        <dbReference type="ARBA" id="ARBA00004196"/>
    </source>
</evidence>
<dbReference type="Pfam" id="PF00211">
    <property type="entry name" value="Guanylate_cyc"/>
    <property type="match status" value="1"/>
</dbReference>
<feature type="domain" description="Guanylate cyclase" evidence="8">
    <location>
        <begin position="610"/>
        <end position="740"/>
    </location>
</feature>
<proteinExistence type="inferred from homology"/>
<dbReference type="GO" id="GO:0004016">
    <property type="term" value="F:adenylate cyclase activity"/>
    <property type="evidence" value="ECO:0007669"/>
    <property type="project" value="UniProtKB-ARBA"/>
</dbReference>
<evidence type="ECO:0000256" key="3">
    <source>
        <dbReference type="ARBA" id="ARBA00022475"/>
    </source>
</evidence>
<evidence type="ECO:0000256" key="6">
    <source>
        <dbReference type="ARBA" id="ARBA00023136"/>
    </source>
</evidence>
<dbReference type="GO" id="GO:0035556">
    <property type="term" value="P:intracellular signal transduction"/>
    <property type="evidence" value="ECO:0007669"/>
    <property type="project" value="InterPro"/>
</dbReference>
<comment type="similarity">
    <text evidence="2">Belongs to the adenylyl cyclase class-3 family.</text>
</comment>
<keyword evidence="4 7" id="KW-0812">Transmembrane</keyword>
<evidence type="ECO:0000313" key="9">
    <source>
        <dbReference type="EMBL" id="HFH27913.1"/>
    </source>
</evidence>
<evidence type="ECO:0000256" key="5">
    <source>
        <dbReference type="ARBA" id="ARBA00022989"/>
    </source>
</evidence>
<dbReference type="SMART" id="SM01080">
    <property type="entry name" value="CHASE2"/>
    <property type="match status" value="1"/>
</dbReference>
<dbReference type="SUPFAM" id="SSF55073">
    <property type="entry name" value="Nucleotide cyclase"/>
    <property type="match status" value="1"/>
</dbReference>
<feature type="transmembrane region" description="Helical" evidence="7">
    <location>
        <begin position="497"/>
        <end position="513"/>
    </location>
</feature>
<feature type="transmembrane region" description="Helical" evidence="7">
    <location>
        <begin position="520"/>
        <end position="541"/>
    </location>
</feature>
<dbReference type="AlphaFoldDB" id="A0A7C3E6W0"/>
<dbReference type="PROSITE" id="PS50125">
    <property type="entry name" value="GUANYLATE_CYCLASE_2"/>
    <property type="match status" value="1"/>
</dbReference>
<evidence type="ECO:0000256" key="2">
    <source>
        <dbReference type="ARBA" id="ARBA00005381"/>
    </source>
</evidence>
<dbReference type="CDD" id="cd07302">
    <property type="entry name" value="CHD"/>
    <property type="match status" value="1"/>
</dbReference>
<dbReference type="Pfam" id="PF05226">
    <property type="entry name" value="CHASE2"/>
    <property type="match status" value="1"/>
</dbReference>
<comment type="caution">
    <text evidence="9">The sequence shown here is derived from an EMBL/GenBank/DDBJ whole genome shotgun (WGS) entry which is preliminary data.</text>
</comment>
<feature type="transmembrane region" description="Helical" evidence="7">
    <location>
        <begin position="553"/>
        <end position="570"/>
    </location>
</feature>
<dbReference type="InterPro" id="IPR050697">
    <property type="entry name" value="Adenylyl/Guanylyl_Cyclase_3/4"/>
</dbReference>
<gene>
    <name evidence="9" type="ORF">ENS59_00125</name>
</gene>
<comment type="subcellular location">
    <subcellularLocation>
        <location evidence="1">Cell envelope</location>
    </subcellularLocation>
</comment>
<evidence type="ECO:0000256" key="4">
    <source>
        <dbReference type="ARBA" id="ARBA00022692"/>
    </source>
</evidence>
<dbReference type="PANTHER" id="PTHR43081:SF1">
    <property type="entry name" value="ADENYLATE CYCLASE, TERMINAL-DIFFERENTIATION SPECIFIC"/>
    <property type="match status" value="1"/>
</dbReference>
<dbReference type="InterPro" id="IPR001054">
    <property type="entry name" value="A/G_cyclase"/>
</dbReference>
<keyword evidence="6 7" id="KW-0472">Membrane</keyword>
<evidence type="ECO:0000256" key="7">
    <source>
        <dbReference type="SAM" id="Phobius"/>
    </source>
</evidence>
<accession>A0A7C3E6W0</accession>
<protein>
    <submittedName>
        <fullName evidence="9">Adenylate/guanylate cyclase domain-containing protein</fullName>
    </submittedName>
</protein>
<keyword evidence="5 7" id="KW-1133">Transmembrane helix</keyword>
<sequence>MARKRAKIFETKYFGLIIGLFVFLAILLLDTGTSIFTNLNTKATDLQFFLKGLVTATSVQEGVTVTEKNPKISDDIIIVGIDSRSLAKFGKWPFPRSTHASMIDSFARIKDQTSRESSIFLDVFFIESDRKASEDARLISSIEQAQTVYLETLLDVGISDYGSHEMMLKRQAVLFDKFSGFKHVLGPWQEMRDFRSVQAPLIPYAKVIAGYGHANYVQDVDQIYRRQALIAKLSTELEQIPFDTLQIGYTVDASQYERLVWYDSKGNVHNIKTPLTQDALSKLAKDLQTSSPPVIIDKDGDGNPDEQYFIVRKVKDYFVPAITLSLACNYFGVDPSQLTIEIGKHIIIPNPTMKDTKTGGRIPYSIPVGRDEYDKDGNLVKAAPRKVLSEIKIPINENGEMVINYMGYRSSAALDGYRTFPVRSYASYAERAPGPNPETWPKTKAVENKILMVGPVADGIAQDEKPTPYGLMYGIEIHANALNTILMNNFLIPAPKWIEYVILLVFILLICFYTSRYSTLWGFVSVLIGLIILFLGISIVFERNNLVIDFPKPAIAMLLSFVAVVSYRAMTEERDKKMIRTTFGKYVSPKVVDQILENPPELGGVDKELTVLFSDIRGFTTLSENMTPQELVNHLNVYLTAMTDLILEYGGTLDKYVGDEIMCFWGAPIPQEDHAILACKCALRQMEKLRELNEQWPENRRINIGIGLNSGIMTVGNMGSPGRMNYTLMGDNVNLGARLEGTNKQYGTGIIISEFTYGLVKDHFIVRELDNIRVKGKNKPVLIYELVDAVDSLAPPALETGKKKRGRG</sequence>
<feature type="transmembrane region" description="Helical" evidence="7">
    <location>
        <begin position="12"/>
        <end position="29"/>
    </location>
</feature>
<name>A0A7C3E6W0_9SPIR</name>
<dbReference type="EMBL" id="DSVL01000003">
    <property type="protein sequence ID" value="HFH27913.1"/>
    <property type="molecule type" value="Genomic_DNA"/>
</dbReference>
<dbReference type="SMART" id="SM00044">
    <property type="entry name" value="CYCc"/>
    <property type="match status" value="1"/>
</dbReference>
<dbReference type="GO" id="GO:0030313">
    <property type="term" value="C:cell envelope"/>
    <property type="evidence" value="ECO:0007669"/>
    <property type="project" value="UniProtKB-SubCell"/>
</dbReference>
<dbReference type="GO" id="GO:0006171">
    <property type="term" value="P:cAMP biosynthetic process"/>
    <property type="evidence" value="ECO:0007669"/>
    <property type="project" value="TreeGrafter"/>
</dbReference>
<reference evidence="9" key="1">
    <citation type="journal article" date="2020" name="mSystems">
        <title>Genome- and Community-Level Interaction Insights into Carbon Utilization and Element Cycling Functions of Hydrothermarchaeota in Hydrothermal Sediment.</title>
        <authorList>
            <person name="Zhou Z."/>
            <person name="Liu Y."/>
            <person name="Xu W."/>
            <person name="Pan J."/>
            <person name="Luo Z.H."/>
            <person name="Li M."/>
        </authorList>
    </citation>
    <scope>NUCLEOTIDE SEQUENCE [LARGE SCALE GENOMIC DNA]</scope>
    <source>
        <strain evidence="9">SpSt-503</strain>
    </source>
</reference>
<organism evidence="9">
    <name type="scientific">Gracilinema caldarium</name>
    <dbReference type="NCBI Taxonomy" id="215591"/>
    <lineage>
        <taxon>Bacteria</taxon>
        <taxon>Pseudomonadati</taxon>
        <taxon>Spirochaetota</taxon>
        <taxon>Spirochaetia</taxon>
        <taxon>Spirochaetales</taxon>
        <taxon>Breznakiellaceae</taxon>
        <taxon>Gracilinema</taxon>
    </lineage>
</organism>
<dbReference type="InterPro" id="IPR007890">
    <property type="entry name" value="CHASE2"/>
</dbReference>